<reference evidence="1" key="1">
    <citation type="submission" date="2022-03" db="EMBL/GenBank/DDBJ databases">
        <authorList>
            <person name="Martin C."/>
        </authorList>
    </citation>
    <scope>NUCLEOTIDE SEQUENCE</scope>
</reference>
<dbReference type="Proteomes" id="UP000749559">
    <property type="component" value="Unassembled WGS sequence"/>
</dbReference>
<dbReference type="OrthoDB" id="10061819at2759"/>
<sequence>MAVPQNTLQEKILQTLAQQDGVLFARRAIVHRGGYNGRNILGKNSSFKPECVDDRGYVPVEWWVMSNTTAENTIPKENEGLTKLLIDEEEIFLTDALAVAEQQLFGCYGNKWPLVKVLDIGGDLVETSFGTKEVPPIPCHVHAGEFKDGRCCMEDGKLEAYFMLPVDCPPYNIYLEKVITRLGLKPQCSKEDLVKAMKQFGFDDSCYTLLRSYQVQPYDCWTIKPGMVHSPGPWPTLEVQRPQDDANHLAWVLGYVEPDQIKRSTKKSQEQLRGVPDEQGLLDHMVDFDGSRDPEFESRWRHKCLEISSGKWGRHFQIFFGEFYGEGMEINSNSHWVRELDERPYMAIVWSGSGKIQGKLVSAEIDGTQEILVTPGTKVTIENTDAVNKLLVYAVFPIRKDATNSLN</sequence>
<accession>A0A8J1ULN7</accession>
<proteinExistence type="predicted"/>
<protein>
    <submittedName>
        <fullName evidence="1">Uncharacterized protein</fullName>
    </submittedName>
</protein>
<keyword evidence="2" id="KW-1185">Reference proteome</keyword>
<comment type="caution">
    <text evidence="1">The sequence shown here is derived from an EMBL/GenBank/DDBJ whole genome shotgun (WGS) entry which is preliminary data.</text>
</comment>
<dbReference type="AlphaFoldDB" id="A0A8J1ULN7"/>
<evidence type="ECO:0000313" key="2">
    <source>
        <dbReference type="Proteomes" id="UP000749559"/>
    </source>
</evidence>
<dbReference type="EMBL" id="CAIIXF020000007">
    <property type="protein sequence ID" value="CAH1788495.1"/>
    <property type="molecule type" value="Genomic_DNA"/>
</dbReference>
<dbReference type="InterPro" id="IPR014710">
    <property type="entry name" value="RmlC-like_jellyroll"/>
</dbReference>
<organism evidence="1 2">
    <name type="scientific">Owenia fusiformis</name>
    <name type="common">Polychaete worm</name>
    <dbReference type="NCBI Taxonomy" id="6347"/>
    <lineage>
        <taxon>Eukaryota</taxon>
        <taxon>Metazoa</taxon>
        <taxon>Spiralia</taxon>
        <taxon>Lophotrochozoa</taxon>
        <taxon>Annelida</taxon>
        <taxon>Polychaeta</taxon>
        <taxon>Sedentaria</taxon>
        <taxon>Canalipalpata</taxon>
        <taxon>Sabellida</taxon>
        <taxon>Oweniida</taxon>
        <taxon>Oweniidae</taxon>
        <taxon>Owenia</taxon>
    </lineage>
</organism>
<name>A0A8J1ULN7_OWEFU</name>
<dbReference type="Gene3D" id="2.60.120.10">
    <property type="entry name" value="Jelly Rolls"/>
    <property type="match status" value="1"/>
</dbReference>
<gene>
    <name evidence="1" type="ORF">OFUS_LOCUS14011</name>
</gene>
<dbReference type="InterPro" id="IPR011051">
    <property type="entry name" value="RmlC_Cupin_sf"/>
</dbReference>
<dbReference type="SUPFAM" id="SSF51182">
    <property type="entry name" value="RmlC-like cupins"/>
    <property type="match status" value="1"/>
</dbReference>
<evidence type="ECO:0000313" key="1">
    <source>
        <dbReference type="EMBL" id="CAH1788495.1"/>
    </source>
</evidence>